<proteinExistence type="predicted"/>
<protein>
    <submittedName>
        <fullName evidence="2">Glutathione transferase FosA</fullName>
        <ecNumber evidence="2">2.5.1.18</ecNumber>
    </submittedName>
</protein>
<keyword evidence="2" id="KW-0808">Transferase</keyword>
<evidence type="ECO:0000313" key="3">
    <source>
        <dbReference type="Proteomes" id="UP000316095"/>
    </source>
</evidence>
<dbReference type="Gene3D" id="3.10.180.10">
    <property type="entry name" value="2,3-Dihydroxybiphenyl 1,2-Dioxygenase, domain 1"/>
    <property type="match status" value="1"/>
</dbReference>
<dbReference type="OrthoDB" id="9800322at2"/>
<keyword evidence="3" id="KW-1185">Reference proteome</keyword>
<organism evidence="2 3">
    <name type="scientific">Rubinisphaera italica</name>
    <dbReference type="NCBI Taxonomy" id="2527969"/>
    <lineage>
        <taxon>Bacteria</taxon>
        <taxon>Pseudomonadati</taxon>
        <taxon>Planctomycetota</taxon>
        <taxon>Planctomycetia</taxon>
        <taxon>Planctomycetales</taxon>
        <taxon>Planctomycetaceae</taxon>
        <taxon>Rubinisphaera</taxon>
    </lineage>
</organism>
<dbReference type="InterPro" id="IPR050383">
    <property type="entry name" value="GlyoxalaseI/FosfomycinResist"/>
</dbReference>
<dbReference type="InterPro" id="IPR004360">
    <property type="entry name" value="Glyas_Fos-R_dOase_dom"/>
</dbReference>
<dbReference type="EC" id="2.5.1.18" evidence="2"/>
<dbReference type="PANTHER" id="PTHR21366:SF22">
    <property type="entry name" value="VOC DOMAIN-CONTAINING PROTEIN"/>
    <property type="match status" value="1"/>
</dbReference>
<gene>
    <name evidence="2" type="primary">fosA</name>
    <name evidence="2" type="ORF">Pan54_44110</name>
</gene>
<dbReference type="PANTHER" id="PTHR21366">
    <property type="entry name" value="GLYOXALASE FAMILY PROTEIN"/>
    <property type="match status" value="1"/>
</dbReference>
<dbReference type="GO" id="GO:0004364">
    <property type="term" value="F:glutathione transferase activity"/>
    <property type="evidence" value="ECO:0007669"/>
    <property type="project" value="UniProtKB-EC"/>
</dbReference>
<evidence type="ECO:0000259" key="1">
    <source>
        <dbReference type="PROSITE" id="PS51819"/>
    </source>
</evidence>
<name>A0A5C5XKA7_9PLAN</name>
<dbReference type="AlphaFoldDB" id="A0A5C5XKA7"/>
<comment type="caution">
    <text evidence="2">The sequence shown here is derived from an EMBL/GenBank/DDBJ whole genome shotgun (WGS) entry which is preliminary data.</text>
</comment>
<evidence type="ECO:0000313" key="2">
    <source>
        <dbReference type="EMBL" id="TWT63656.1"/>
    </source>
</evidence>
<dbReference type="Pfam" id="PF00903">
    <property type="entry name" value="Glyoxalase"/>
    <property type="match status" value="1"/>
</dbReference>
<feature type="domain" description="VOC" evidence="1">
    <location>
        <begin position="8"/>
        <end position="134"/>
    </location>
</feature>
<dbReference type="SUPFAM" id="SSF54593">
    <property type="entry name" value="Glyoxalase/Bleomycin resistance protein/Dihydroxybiphenyl dioxygenase"/>
    <property type="match status" value="1"/>
</dbReference>
<dbReference type="InterPro" id="IPR037523">
    <property type="entry name" value="VOC_core"/>
</dbReference>
<reference evidence="2 3" key="1">
    <citation type="submission" date="2019-02" db="EMBL/GenBank/DDBJ databases">
        <title>Deep-cultivation of Planctomycetes and their phenomic and genomic characterization uncovers novel biology.</title>
        <authorList>
            <person name="Wiegand S."/>
            <person name="Jogler M."/>
            <person name="Boedeker C."/>
            <person name="Pinto D."/>
            <person name="Vollmers J."/>
            <person name="Rivas-Marin E."/>
            <person name="Kohn T."/>
            <person name="Peeters S.H."/>
            <person name="Heuer A."/>
            <person name="Rast P."/>
            <person name="Oberbeckmann S."/>
            <person name="Bunk B."/>
            <person name="Jeske O."/>
            <person name="Meyerdierks A."/>
            <person name="Storesund J.E."/>
            <person name="Kallscheuer N."/>
            <person name="Luecker S."/>
            <person name="Lage O.M."/>
            <person name="Pohl T."/>
            <person name="Merkel B.J."/>
            <person name="Hornburger P."/>
            <person name="Mueller R.-W."/>
            <person name="Bruemmer F."/>
            <person name="Labrenz M."/>
            <person name="Spormann A.M."/>
            <person name="Op Den Camp H."/>
            <person name="Overmann J."/>
            <person name="Amann R."/>
            <person name="Jetten M.S.M."/>
            <person name="Mascher T."/>
            <person name="Medema M.H."/>
            <person name="Devos D.P."/>
            <person name="Kaster A.-K."/>
            <person name="Ovreas L."/>
            <person name="Rohde M."/>
            <person name="Galperin M.Y."/>
            <person name="Jogler C."/>
        </authorList>
    </citation>
    <scope>NUCLEOTIDE SEQUENCE [LARGE SCALE GENOMIC DNA]</scope>
    <source>
        <strain evidence="2 3">Pan54</strain>
    </source>
</reference>
<sequence>MSVIQVEAIDHLTLVVSDLEVSRKFYVDLLGMEVVPRPNFSFQGSWFRAGNTLIHLILEHDQSGKAGTLSPGQTRSTRTHHFAFRVPDANSAWEALEQSGIDYEVVSPPKFRPDGAVQIFLADPDGHVVELASDPQ</sequence>
<dbReference type="PROSITE" id="PS51819">
    <property type="entry name" value="VOC"/>
    <property type="match status" value="1"/>
</dbReference>
<accession>A0A5C5XKA7</accession>
<dbReference type="EMBL" id="SJPG01000001">
    <property type="protein sequence ID" value="TWT63656.1"/>
    <property type="molecule type" value="Genomic_DNA"/>
</dbReference>
<dbReference type="Proteomes" id="UP000316095">
    <property type="component" value="Unassembled WGS sequence"/>
</dbReference>
<dbReference type="RefSeq" id="WP_146505410.1">
    <property type="nucleotide sequence ID" value="NZ_SJPG01000001.1"/>
</dbReference>
<dbReference type="InterPro" id="IPR029068">
    <property type="entry name" value="Glyas_Bleomycin-R_OHBP_Dase"/>
</dbReference>